<evidence type="ECO:0000256" key="1">
    <source>
        <dbReference type="SAM" id="MobiDB-lite"/>
    </source>
</evidence>
<sequence>MKTVQEVNKPFTSAPNQVGAVVCDVCPCVFLPQMSAIDALTSNRKREDNLKKSSVHLGGIGGRCGRRHAAKGTPAWEAEVTGLTSLNQHDSQHRIRHQQGQVHQHNTSLP</sequence>
<accession>A0A5K3ELD1</accession>
<proteinExistence type="predicted"/>
<dbReference type="WBParaSite" id="MCU_001051-RA">
    <property type="protein sequence ID" value="MCU_001051-RA"/>
    <property type="gene ID" value="MCU_001051"/>
</dbReference>
<name>A0A5K3ELD1_MESCO</name>
<dbReference type="AlphaFoldDB" id="A0A5K3ELD1"/>
<evidence type="ECO:0000313" key="2">
    <source>
        <dbReference type="WBParaSite" id="MCU_001051-RA"/>
    </source>
</evidence>
<protein>
    <submittedName>
        <fullName evidence="2">Uncharacterized protein</fullName>
    </submittedName>
</protein>
<feature type="region of interest" description="Disordered" evidence="1">
    <location>
        <begin position="88"/>
        <end position="110"/>
    </location>
</feature>
<feature type="compositionally biased region" description="Polar residues" evidence="1">
    <location>
        <begin position="98"/>
        <end position="110"/>
    </location>
</feature>
<organism evidence="2">
    <name type="scientific">Mesocestoides corti</name>
    <name type="common">Flatworm</name>
    <dbReference type="NCBI Taxonomy" id="53468"/>
    <lineage>
        <taxon>Eukaryota</taxon>
        <taxon>Metazoa</taxon>
        <taxon>Spiralia</taxon>
        <taxon>Lophotrochozoa</taxon>
        <taxon>Platyhelminthes</taxon>
        <taxon>Cestoda</taxon>
        <taxon>Eucestoda</taxon>
        <taxon>Cyclophyllidea</taxon>
        <taxon>Mesocestoididae</taxon>
        <taxon>Mesocestoides</taxon>
    </lineage>
</organism>
<reference evidence="2" key="1">
    <citation type="submission" date="2019-11" db="UniProtKB">
        <authorList>
            <consortium name="WormBaseParasite"/>
        </authorList>
    </citation>
    <scope>IDENTIFICATION</scope>
</reference>